<accession>A0A7D9ELW9</accession>
<sequence length="444" mass="50668">MAENLERDKRSRTAHKTHVQRIISETNKLLTIFDERKLEHRQKYKHYKSTLEQKRDVINDLDKSILTGIKDEEIEAEMEETLEFTETINLTLIALEEAKISKENEGKNVENASQPESSLPLEEGNRNTSSSSIGSKIRARLPKLQLSTFCDNFESVIDSNEDLSEIDKFSYLRASLSGSAASAIKGFPLTGSNYSGAVKLLKERYGDSQKIVSTHMDLLINLPAVLNGKDLKAMRQLSDDIEAHMRVLESLGCKPEQYGELFLPLLLNKIPKEIRLDICSKVSEKSWNFKSVLKQLNEELANRERCEIVAATKNPQEEHKRFNCEPYKQNLSIKNKGKCQGRHHTSICSQGKESRRQEMRSVESQTVEHGKQNKAENSTKQDQRNKDNTVPEESSTMCVNTKNAVTQLKRQFIDQINHIVNKRLESSLMEGVSEPMSQKELEMK</sequence>
<evidence type="ECO:0000313" key="2">
    <source>
        <dbReference type="EMBL" id="CAB4013562.1"/>
    </source>
</evidence>
<dbReference type="AlphaFoldDB" id="A0A7D9ELW9"/>
<dbReference type="EMBL" id="CACRXK020007927">
    <property type="protein sequence ID" value="CAB4013562.1"/>
    <property type="molecule type" value="Genomic_DNA"/>
</dbReference>
<dbReference type="InterPro" id="IPR005312">
    <property type="entry name" value="DUF1759"/>
</dbReference>
<feature type="region of interest" description="Disordered" evidence="1">
    <location>
        <begin position="335"/>
        <end position="396"/>
    </location>
</feature>
<evidence type="ECO:0000313" key="3">
    <source>
        <dbReference type="Proteomes" id="UP001152795"/>
    </source>
</evidence>
<protein>
    <submittedName>
        <fullName evidence="2">Uncharacterized protein</fullName>
    </submittedName>
</protein>
<name>A0A7D9ELW9_PARCT</name>
<feature type="compositionally biased region" description="Basic residues" evidence="1">
    <location>
        <begin position="335"/>
        <end position="345"/>
    </location>
</feature>
<comment type="caution">
    <text evidence="2">The sequence shown here is derived from an EMBL/GenBank/DDBJ whole genome shotgun (WGS) entry which is preliminary data.</text>
</comment>
<organism evidence="2 3">
    <name type="scientific">Paramuricea clavata</name>
    <name type="common">Red gorgonian</name>
    <name type="synonym">Violescent sea-whip</name>
    <dbReference type="NCBI Taxonomy" id="317549"/>
    <lineage>
        <taxon>Eukaryota</taxon>
        <taxon>Metazoa</taxon>
        <taxon>Cnidaria</taxon>
        <taxon>Anthozoa</taxon>
        <taxon>Octocorallia</taxon>
        <taxon>Malacalcyonacea</taxon>
        <taxon>Plexauridae</taxon>
        <taxon>Paramuricea</taxon>
    </lineage>
</organism>
<dbReference type="OrthoDB" id="5978872at2759"/>
<evidence type="ECO:0000256" key="1">
    <source>
        <dbReference type="SAM" id="MobiDB-lite"/>
    </source>
</evidence>
<gene>
    <name evidence="2" type="ORF">PACLA_8A055651</name>
</gene>
<feature type="compositionally biased region" description="Basic and acidic residues" evidence="1">
    <location>
        <begin position="352"/>
        <end position="389"/>
    </location>
</feature>
<keyword evidence="3" id="KW-1185">Reference proteome</keyword>
<dbReference type="Pfam" id="PF03564">
    <property type="entry name" value="DUF1759"/>
    <property type="match status" value="1"/>
</dbReference>
<proteinExistence type="predicted"/>
<dbReference type="Proteomes" id="UP001152795">
    <property type="component" value="Unassembled WGS sequence"/>
</dbReference>
<feature type="region of interest" description="Disordered" evidence="1">
    <location>
        <begin position="104"/>
        <end position="134"/>
    </location>
</feature>
<reference evidence="2" key="1">
    <citation type="submission" date="2020-04" db="EMBL/GenBank/DDBJ databases">
        <authorList>
            <person name="Alioto T."/>
            <person name="Alioto T."/>
            <person name="Gomez Garrido J."/>
        </authorList>
    </citation>
    <scope>NUCLEOTIDE SEQUENCE</scope>
    <source>
        <strain evidence="2">A484AB</strain>
    </source>
</reference>